<dbReference type="InterPro" id="IPR036877">
    <property type="entry name" value="SUI1_dom_sf"/>
</dbReference>
<dbReference type="AlphaFoldDB" id="A0AA38U971"/>
<dbReference type="PANTHER" id="PTHR12217">
    <property type="entry name" value="EUKARYOTIC TRANSLATION INITIATION FACTOR 2D"/>
    <property type="match status" value="1"/>
</dbReference>
<dbReference type="Pfam" id="PF01253">
    <property type="entry name" value="SUI1"/>
    <property type="match status" value="1"/>
</dbReference>
<dbReference type="GO" id="GO:0003743">
    <property type="term" value="F:translation initiation factor activity"/>
    <property type="evidence" value="ECO:0007669"/>
    <property type="project" value="UniProtKB-KW"/>
</dbReference>
<evidence type="ECO:0000259" key="4">
    <source>
        <dbReference type="PROSITE" id="PS51925"/>
    </source>
</evidence>
<evidence type="ECO:0000256" key="1">
    <source>
        <dbReference type="ARBA" id="ARBA00010359"/>
    </source>
</evidence>
<dbReference type="Gene3D" id="3.10.400.20">
    <property type="match status" value="1"/>
</dbReference>
<dbReference type="InterPro" id="IPR048248">
    <property type="entry name" value="PUA_eIF2d-like"/>
</dbReference>
<dbReference type="Proteomes" id="UP001163846">
    <property type="component" value="Unassembled WGS sequence"/>
</dbReference>
<dbReference type="EMBL" id="MU806600">
    <property type="protein sequence ID" value="KAJ3833985.1"/>
    <property type="molecule type" value="Genomic_DNA"/>
</dbReference>
<dbReference type="PANTHER" id="PTHR12217:SF4">
    <property type="entry name" value="EUKARYOTIC TRANSLATION INITIATION FACTOR 2D"/>
    <property type="match status" value="1"/>
</dbReference>
<evidence type="ECO:0000256" key="2">
    <source>
        <dbReference type="SAM" id="MobiDB-lite"/>
    </source>
</evidence>
<dbReference type="InterPro" id="IPR057429">
    <property type="entry name" value="WH_eIF2D"/>
</dbReference>
<feature type="domain" description="SUI1" evidence="3">
    <location>
        <begin position="547"/>
        <end position="622"/>
    </location>
</feature>
<comment type="similarity">
    <text evidence="1">Belongs to the eIF2D family.</text>
</comment>
<dbReference type="CDD" id="cd21156">
    <property type="entry name" value="PUA_eIF2d-like"/>
    <property type="match status" value="1"/>
</dbReference>
<dbReference type="GO" id="GO:0003723">
    <property type="term" value="F:RNA binding"/>
    <property type="evidence" value="ECO:0007669"/>
    <property type="project" value="InterPro"/>
</dbReference>
<dbReference type="Pfam" id="PF25304">
    <property type="entry name" value="WHD_eIF2D"/>
    <property type="match status" value="1"/>
</dbReference>
<keyword evidence="5" id="KW-0648">Protein biosynthesis</keyword>
<dbReference type="Gene3D" id="3.30.780.10">
    <property type="entry name" value="SUI1-like domain"/>
    <property type="match status" value="1"/>
</dbReference>
<dbReference type="CDD" id="cd11608">
    <property type="entry name" value="eIF2D_C"/>
    <property type="match status" value="1"/>
</dbReference>
<dbReference type="InterPro" id="IPR003121">
    <property type="entry name" value="SWIB_MDM2_domain"/>
</dbReference>
<accession>A0AA38U971</accession>
<dbReference type="SUPFAM" id="SSF55159">
    <property type="entry name" value="eIF1-like"/>
    <property type="match status" value="1"/>
</dbReference>
<dbReference type="GO" id="GO:0001731">
    <property type="term" value="P:formation of translation preinitiation complex"/>
    <property type="evidence" value="ECO:0007669"/>
    <property type="project" value="InterPro"/>
</dbReference>
<protein>
    <submittedName>
        <fullName evidence="5">Eukaryotic translation initiation factor SUI1 family protein</fullName>
    </submittedName>
</protein>
<dbReference type="GO" id="GO:0005737">
    <property type="term" value="C:cytoplasm"/>
    <property type="evidence" value="ECO:0007669"/>
    <property type="project" value="UniProtKB-SubCell"/>
</dbReference>
<organism evidence="5 6">
    <name type="scientific">Lentinula raphanica</name>
    <dbReference type="NCBI Taxonomy" id="153919"/>
    <lineage>
        <taxon>Eukaryota</taxon>
        <taxon>Fungi</taxon>
        <taxon>Dikarya</taxon>
        <taxon>Basidiomycota</taxon>
        <taxon>Agaricomycotina</taxon>
        <taxon>Agaricomycetes</taxon>
        <taxon>Agaricomycetidae</taxon>
        <taxon>Agaricales</taxon>
        <taxon>Marasmiineae</taxon>
        <taxon>Omphalotaceae</taxon>
        <taxon>Lentinula</taxon>
    </lineage>
</organism>
<sequence length="639" mass="70026">MFKKPVNDWKTSSPLRSSDRKKLRLKIASSYSIDTAEADVLVPEGILSVKFKSYLNEPGVAYLAPDGDRDPLWFSLGKGSDAQREDALLIPTIYTLWKMPKLLPSLSTPKAVIPIISGGADLMIPGVIHCPPSLNEGQLVSICKYERVDIDGAPTPMLSVPLAVGRMAVGSDQLQDSSQEKGKAVLVLHTWKDHLWELGSKKDVPPSEPIKTEDGAEENEDNTNSKAEEEVEDKSNSEMPANLEPVLPEVKTPTYTPDEVSQLLHMSLVQAITQSLSSLPASAFPIPATIFYTNHILPNRPHFPELVLHPSSPHEPPTADSPSTDSPSPDPSSITIKTSSHKSLTAFLKHAEKSGLISTKAPQKHSTQTDMLVTAVNAAHRDVETHHSFATIGEIEAKAARKAAREEDEKKQRAAANLEIDVQELWKPHLDSVELFEAMGESISKQYTAQEVRSLLNSYFATHQLVNPHDQAYIALDQALTACVIPKPKSKKKSPAEEAPLDQAKVEFMKRDELLKKVLNSMQNWYQVKNGDMGDEVALKKGKLAPIQVVMKMRQGRKASTLITGFEPFNIVAEDLSEDLRKLCAGATSIAPIPGKPANSGMEVLVQGKQSKSVVNYLVGKGVPEKWIEVQDATKGKKK</sequence>
<evidence type="ECO:0000259" key="3">
    <source>
        <dbReference type="PROSITE" id="PS50296"/>
    </source>
</evidence>
<comment type="caution">
    <text evidence="5">The sequence shown here is derived from an EMBL/GenBank/DDBJ whole genome shotgun (WGS) entry which is preliminary data.</text>
</comment>
<dbReference type="SUPFAM" id="SSF47592">
    <property type="entry name" value="SWIB/MDM2 domain"/>
    <property type="match status" value="1"/>
</dbReference>
<dbReference type="Pfam" id="PF17832">
    <property type="entry name" value="Pre-PUA"/>
    <property type="match status" value="1"/>
</dbReference>
<dbReference type="PROSITE" id="PS50296">
    <property type="entry name" value="SUI1"/>
    <property type="match status" value="1"/>
</dbReference>
<reference evidence="5" key="1">
    <citation type="submission" date="2022-08" db="EMBL/GenBank/DDBJ databases">
        <authorList>
            <consortium name="DOE Joint Genome Institute"/>
            <person name="Min B."/>
            <person name="Riley R."/>
            <person name="Sierra-Patev S."/>
            <person name="Naranjo-Ortiz M."/>
            <person name="Looney B."/>
            <person name="Konkel Z."/>
            <person name="Slot J.C."/>
            <person name="Sakamoto Y."/>
            <person name="Steenwyk J.L."/>
            <person name="Rokas A."/>
            <person name="Carro J."/>
            <person name="Camarero S."/>
            <person name="Ferreira P."/>
            <person name="Molpeceres G."/>
            <person name="Ruiz-Duenas F.J."/>
            <person name="Serrano A."/>
            <person name="Henrissat B."/>
            <person name="Drula E."/>
            <person name="Hughes K.W."/>
            <person name="Mata J.L."/>
            <person name="Ishikawa N.K."/>
            <person name="Vargas-Isla R."/>
            <person name="Ushijima S."/>
            <person name="Smith C.A."/>
            <person name="Ahrendt S."/>
            <person name="Andreopoulos W."/>
            <person name="He G."/>
            <person name="Labutti K."/>
            <person name="Lipzen A."/>
            <person name="Ng V."/>
            <person name="Sandor L."/>
            <person name="Barry K."/>
            <person name="Martinez A.T."/>
            <person name="Xiao Y."/>
            <person name="Gibbons J.G."/>
            <person name="Terashima K."/>
            <person name="Hibbett D.S."/>
            <person name="Grigoriev I.V."/>
        </authorList>
    </citation>
    <scope>NUCLEOTIDE SEQUENCE</scope>
    <source>
        <strain evidence="5">TFB9207</strain>
    </source>
</reference>
<dbReference type="PROSITE" id="PS50890">
    <property type="entry name" value="PUA"/>
    <property type="match status" value="1"/>
</dbReference>
<feature type="region of interest" description="Disordered" evidence="2">
    <location>
        <begin position="303"/>
        <end position="339"/>
    </location>
</feature>
<keyword evidence="6" id="KW-1185">Reference proteome</keyword>
<gene>
    <name evidence="5" type="ORF">F5878DRAFT_631603</name>
</gene>
<dbReference type="PROSITE" id="PS51925">
    <property type="entry name" value="SWIB_MDM2"/>
    <property type="match status" value="1"/>
</dbReference>
<dbReference type="InterPro" id="IPR036885">
    <property type="entry name" value="SWIB_MDM2_dom_sf"/>
</dbReference>
<dbReference type="Pfam" id="PF26291">
    <property type="entry name" value="SWIB_eIF2D"/>
    <property type="match status" value="1"/>
</dbReference>
<keyword evidence="5" id="KW-0396">Initiation factor</keyword>
<evidence type="ECO:0000313" key="6">
    <source>
        <dbReference type="Proteomes" id="UP001163846"/>
    </source>
</evidence>
<dbReference type="InterPro" id="IPR015947">
    <property type="entry name" value="PUA-like_sf"/>
</dbReference>
<name>A0AA38U971_9AGAR</name>
<evidence type="ECO:0000313" key="5">
    <source>
        <dbReference type="EMBL" id="KAJ3833985.1"/>
    </source>
</evidence>
<dbReference type="InterPro" id="IPR039759">
    <property type="entry name" value="eIF2D_SUI1"/>
</dbReference>
<dbReference type="InterPro" id="IPR058886">
    <property type="entry name" value="SWIB_eIF2D"/>
</dbReference>
<feature type="compositionally biased region" description="Basic and acidic residues" evidence="2">
    <location>
        <begin position="199"/>
        <end position="214"/>
    </location>
</feature>
<feature type="domain" description="DM2" evidence="4">
    <location>
        <begin position="424"/>
        <end position="521"/>
    </location>
</feature>
<dbReference type="InterPro" id="IPR041366">
    <property type="entry name" value="Pre-PUA"/>
</dbReference>
<dbReference type="Pfam" id="PF26292">
    <property type="entry name" value="PUA_elF2D"/>
    <property type="match status" value="1"/>
</dbReference>
<dbReference type="InterPro" id="IPR001950">
    <property type="entry name" value="SUI1"/>
</dbReference>
<dbReference type="FunFam" id="3.30.780.10:FF:000008">
    <property type="entry name" value="eukaryotic translation initiation factor 2D"/>
    <property type="match status" value="1"/>
</dbReference>
<feature type="region of interest" description="Disordered" evidence="2">
    <location>
        <begin position="199"/>
        <end position="254"/>
    </location>
</feature>
<feature type="compositionally biased region" description="Low complexity" evidence="2">
    <location>
        <begin position="318"/>
        <end position="339"/>
    </location>
</feature>
<proteinExistence type="inferred from homology"/>
<dbReference type="InterPro" id="IPR039757">
    <property type="entry name" value="EIF2D"/>
</dbReference>
<dbReference type="SUPFAM" id="SSF88697">
    <property type="entry name" value="PUA domain-like"/>
    <property type="match status" value="1"/>
</dbReference>